<dbReference type="Proteomes" id="UP000187429">
    <property type="component" value="Unassembled WGS sequence"/>
</dbReference>
<dbReference type="EMBL" id="LSSM01000246">
    <property type="protein sequence ID" value="OMJ29577.1"/>
    <property type="molecule type" value="Genomic_DNA"/>
</dbReference>
<protein>
    <submittedName>
        <fullName evidence="2">Uncharacterized protein</fullName>
    </submittedName>
</protein>
<feature type="region of interest" description="Disordered" evidence="1">
    <location>
        <begin position="16"/>
        <end position="85"/>
    </location>
</feature>
<dbReference type="AlphaFoldDB" id="A0A1R1YRR4"/>
<evidence type="ECO:0000313" key="2">
    <source>
        <dbReference type="EMBL" id="OMJ29577.1"/>
    </source>
</evidence>
<organism evidence="2 3">
    <name type="scientific">Smittium culicis</name>
    <dbReference type="NCBI Taxonomy" id="133412"/>
    <lineage>
        <taxon>Eukaryota</taxon>
        <taxon>Fungi</taxon>
        <taxon>Fungi incertae sedis</taxon>
        <taxon>Zoopagomycota</taxon>
        <taxon>Kickxellomycotina</taxon>
        <taxon>Harpellomycetes</taxon>
        <taxon>Harpellales</taxon>
        <taxon>Legeriomycetaceae</taxon>
        <taxon>Smittium</taxon>
    </lineage>
</organism>
<sequence>MRPAIVGILERFEIINENTSSDENDEISGDSGSSKETDEEFSENDVFSHYEDVEDLSAKPNVEASGNRLSTKARNQPASSIYPLQ</sequence>
<keyword evidence="3" id="KW-1185">Reference proteome</keyword>
<gene>
    <name evidence="2" type="ORF">AYI69_g921</name>
</gene>
<accession>A0A1R1YRR4</accession>
<feature type="compositionally biased region" description="Polar residues" evidence="1">
    <location>
        <begin position="67"/>
        <end position="79"/>
    </location>
</feature>
<comment type="caution">
    <text evidence="2">The sequence shown here is derived from an EMBL/GenBank/DDBJ whole genome shotgun (WGS) entry which is preliminary data.</text>
</comment>
<evidence type="ECO:0000313" key="3">
    <source>
        <dbReference type="Proteomes" id="UP000187429"/>
    </source>
</evidence>
<reference evidence="3" key="1">
    <citation type="submission" date="2017-01" db="EMBL/GenBank/DDBJ databases">
        <authorList>
            <person name="Wang Y."/>
            <person name="White M."/>
            <person name="Kvist S."/>
            <person name="Moncalvo J.-M."/>
        </authorList>
    </citation>
    <scope>NUCLEOTIDE SEQUENCE [LARGE SCALE GENOMIC DNA]</scope>
    <source>
        <strain evidence="3">ID-206-W2</strain>
    </source>
</reference>
<proteinExistence type="predicted"/>
<name>A0A1R1YRR4_9FUNG</name>
<evidence type="ECO:0000256" key="1">
    <source>
        <dbReference type="SAM" id="MobiDB-lite"/>
    </source>
</evidence>